<feature type="compositionally biased region" description="Pro residues" evidence="1">
    <location>
        <begin position="23"/>
        <end position="47"/>
    </location>
</feature>
<keyword evidence="3" id="KW-1185">Reference proteome</keyword>
<feature type="region of interest" description="Disordered" evidence="1">
    <location>
        <begin position="70"/>
        <end position="91"/>
    </location>
</feature>
<dbReference type="EMBL" id="RRYP01009181">
    <property type="protein sequence ID" value="TNV79241.1"/>
    <property type="molecule type" value="Genomic_DNA"/>
</dbReference>
<gene>
    <name evidence="2" type="ORF">FGO68_gene11208</name>
</gene>
<dbReference type="Proteomes" id="UP000785679">
    <property type="component" value="Unassembled WGS sequence"/>
</dbReference>
<comment type="caution">
    <text evidence="2">The sequence shown here is derived from an EMBL/GenBank/DDBJ whole genome shotgun (WGS) entry which is preliminary data.</text>
</comment>
<accession>A0A8J8NSA7</accession>
<protein>
    <submittedName>
        <fullName evidence="2">Uncharacterized protein</fullName>
    </submittedName>
</protein>
<sequence length="91" mass="9781">MPPPLSPPQPAPPRQPLLLQSKPLPPGPLSRQPPLPPPQRGPPPCLPPCMSFISPRSCFSSLRTLLSSLRAGLPQRSPRGSEISPLDLLRS</sequence>
<evidence type="ECO:0000313" key="3">
    <source>
        <dbReference type="Proteomes" id="UP000785679"/>
    </source>
</evidence>
<feature type="compositionally biased region" description="Pro residues" evidence="1">
    <location>
        <begin position="1"/>
        <end position="15"/>
    </location>
</feature>
<dbReference type="AlphaFoldDB" id="A0A8J8NSA7"/>
<reference evidence="2" key="1">
    <citation type="submission" date="2019-06" db="EMBL/GenBank/DDBJ databases">
        <authorList>
            <person name="Zheng W."/>
        </authorList>
    </citation>
    <scope>NUCLEOTIDE SEQUENCE</scope>
    <source>
        <strain evidence="2">QDHG01</strain>
    </source>
</reference>
<proteinExistence type="predicted"/>
<organism evidence="2 3">
    <name type="scientific">Halteria grandinella</name>
    <dbReference type="NCBI Taxonomy" id="5974"/>
    <lineage>
        <taxon>Eukaryota</taxon>
        <taxon>Sar</taxon>
        <taxon>Alveolata</taxon>
        <taxon>Ciliophora</taxon>
        <taxon>Intramacronucleata</taxon>
        <taxon>Spirotrichea</taxon>
        <taxon>Stichotrichia</taxon>
        <taxon>Sporadotrichida</taxon>
        <taxon>Halteriidae</taxon>
        <taxon>Halteria</taxon>
    </lineage>
</organism>
<feature type="region of interest" description="Disordered" evidence="1">
    <location>
        <begin position="1"/>
        <end position="47"/>
    </location>
</feature>
<evidence type="ECO:0000256" key="1">
    <source>
        <dbReference type="SAM" id="MobiDB-lite"/>
    </source>
</evidence>
<name>A0A8J8NSA7_HALGN</name>
<evidence type="ECO:0000313" key="2">
    <source>
        <dbReference type="EMBL" id="TNV79241.1"/>
    </source>
</evidence>